<evidence type="ECO:0000259" key="17">
    <source>
        <dbReference type="PROSITE" id="PS51103"/>
    </source>
</evidence>
<keyword evidence="8" id="KW-0418">Kinase</keyword>
<evidence type="ECO:0000256" key="12">
    <source>
        <dbReference type="ARBA" id="ARBA00045139"/>
    </source>
</evidence>
<evidence type="ECO:0000256" key="11">
    <source>
        <dbReference type="ARBA" id="ARBA00044053"/>
    </source>
</evidence>
<feature type="domain" description="PTS EIIC type-1" evidence="17">
    <location>
        <begin position="122"/>
        <end position="484"/>
    </location>
</feature>
<evidence type="ECO:0000256" key="5">
    <source>
        <dbReference type="ARBA" id="ARBA00022679"/>
    </source>
</evidence>
<keyword evidence="3" id="KW-1003">Cell membrane</keyword>
<comment type="subcellular location">
    <subcellularLocation>
        <location evidence="1">Cell membrane</location>
        <topology evidence="1">Multi-pass membrane protein</topology>
    </subcellularLocation>
</comment>
<dbReference type="AlphaFoldDB" id="A0A174E7W2"/>
<dbReference type="EMBL" id="CYZV01000021">
    <property type="protein sequence ID" value="CUO33871.1"/>
    <property type="molecule type" value="Genomic_DNA"/>
</dbReference>
<dbReference type="FunFam" id="3.30.1360.60:FF:000001">
    <property type="entry name" value="PTS system glucose-specific IIBC component PtsG"/>
    <property type="match status" value="1"/>
</dbReference>
<comment type="catalytic activity">
    <reaction evidence="13">
        <text>N(pros)-phospho-L-histidyl-[protein](out) + sucrose = sucrose 6(G)-phosphate(in) + L-histidyl-[protein]</text>
        <dbReference type="Rhea" id="RHEA:49236"/>
        <dbReference type="Rhea" id="RHEA-COMP:9745"/>
        <dbReference type="Rhea" id="RHEA-COMP:9746"/>
        <dbReference type="ChEBI" id="CHEBI:17992"/>
        <dbReference type="ChEBI" id="CHEBI:29979"/>
        <dbReference type="ChEBI" id="CHEBI:64837"/>
        <dbReference type="ChEBI" id="CHEBI:91002"/>
        <dbReference type="EC" id="2.7.1.211"/>
    </reaction>
</comment>
<evidence type="ECO:0000259" key="16">
    <source>
        <dbReference type="PROSITE" id="PS51098"/>
    </source>
</evidence>
<dbReference type="InterPro" id="IPR036878">
    <property type="entry name" value="Glu_permease_IIB"/>
</dbReference>
<name>A0A174E7W2_9CLOT</name>
<dbReference type="GO" id="GO:0008982">
    <property type="term" value="F:protein-N(PI)-phosphohistidine-sugar phosphotransferase activity"/>
    <property type="evidence" value="ECO:0007669"/>
    <property type="project" value="InterPro"/>
</dbReference>
<evidence type="ECO:0000313" key="18">
    <source>
        <dbReference type="EMBL" id="CUO33871.1"/>
    </source>
</evidence>
<keyword evidence="2" id="KW-0813">Transport</keyword>
<dbReference type="SUPFAM" id="SSF55604">
    <property type="entry name" value="Glucose permease domain IIB"/>
    <property type="match status" value="1"/>
</dbReference>
<feature type="transmembrane region" description="Helical" evidence="15">
    <location>
        <begin position="407"/>
        <end position="427"/>
    </location>
</feature>
<organism evidence="18 19">
    <name type="scientific">Clostridium disporicum</name>
    <dbReference type="NCBI Taxonomy" id="84024"/>
    <lineage>
        <taxon>Bacteria</taxon>
        <taxon>Bacillati</taxon>
        <taxon>Bacillota</taxon>
        <taxon>Clostridia</taxon>
        <taxon>Eubacteriales</taxon>
        <taxon>Clostridiaceae</taxon>
        <taxon>Clostridium</taxon>
    </lineage>
</organism>
<dbReference type="CDD" id="cd00212">
    <property type="entry name" value="PTS_IIB_glc"/>
    <property type="match status" value="1"/>
</dbReference>
<dbReference type="PANTHER" id="PTHR30175">
    <property type="entry name" value="PHOSPHOTRANSFERASE SYSTEM TRANSPORT PROTEIN"/>
    <property type="match status" value="1"/>
</dbReference>
<keyword evidence="6" id="KW-0598">Phosphotransferase system</keyword>
<sequence>MSKNYKQISENILHNIGGKENVVSAAHCATRLRLVLKDDEKINVKEIEEMPAVKGSFNTSGQFQVILGSGVVDEVYKEFINLANIKEGSKDELKKEADKKLNPLQRLLKSLADVFVPILPILVAAGLLMGINNILTSQGLFIEGQSIVEAYPQFKDLAELINTFANTGFAFLPIFLGFSAAKAFGGNPYLGACIGALMIHSDLLNGYSYGAAVVEGTVPVWNIFGLTIAKVGYQGTVLPVLAAAFVLAKVEKTLHKIIPSVLNNLLTPLFTVFITGILTFVVIGPVMRGLGDGITSGLLWLINTLGPIGGAIFGFLYAPIVITGMHHSFVAIETQLLADIATTGGSFIFPVAAMSNVAQGAAALSVLLILRKDNKMKGIASASGISALLGITEPAIFGVNLKLRYPFFGAMIGSAVGSAYLMLTKVLAISPGAAGLPGIISIRPTSIVNYIIAMILSMVVAVVSTIVIAKFMNKKQVVNDEQIAA</sequence>
<dbReference type="InterPro" id="IPR010973">
    <property type="entry name" value="PTS_IIBC_sucr"/>
</dbReference>
<evidence type="ECO:0000256" key="9">
    <source>
        <dbReference type="ARBA" id="ARBA00022989"/>
    </source>
</evidence>
<dbReference type="InterPro" id="IPR018113">
    <property type="entry name" value="PTrfase_EIIB_Cys"/>
</dbReference>
<feature type="domain" description="PTS EIIB type-1" evidence="16">
    <location>
        <begin position="6"/>
        <end position="89"/>
    </location>
</feature>
<dbReference type="GO" id="GO:0015771">
    <property type="term" value="P:trehalose transport"/>
    <property type="evidence" value="ECO:0007669"/>
    <property type="project" value="TreeGrafter"/>
</dbReference>
<evidence type="ECO:0000256" key="4">
    <source>
        <dbReference type="ARBA" id="ARBA00022597"/>
    </source>
</evidence>
<reference evidence="18 19" key="1">
    <citation type="submission" date="2015-09" db="EMBL/GenBank/DDBJ databases">
        <authorList>
            <consortium name="Pathogen Informatics"/>
        </authorList>
    </citation>
    <scope>NUCLEOTIDE SEQUENCE [LARGE SCALE GENOMIC DNA]</scope>
    <source>
        <strain evidence="18 19">2789STDY5834855</strain>
    </source>
</reference>
<dbReference type="InterPro" id="IPR050558">
    <property type="entry name" value="PTS_Sugar-Specific_Components"/>
</dbReference>
<dbReference type="PANTHER" id="PTHR30175:SF4">
    <property type="entry name" value="PTS SYSTEM TREHALOSE-SPECIFIC EIIBC COMPONENT"/>
    <property type="match status" value="1"/>
</dbReference>
<feature type="transmembrane region" description="Helical" evidence="15">
    <location>
        <begin position="110"/>
        <end position="131"/>
    </location>
</feature>
<proteinExistence type="predicted"/>
<dbReference type="Pfam" id="PF02378">
    <property type="entry name" value="PTS_EIIC"/>
    <property type="match status" value="1"/>
</dbReference>
<gene>
    <name evidence="18" type="primary">sacX_5</name>
    <name evidence="18" type="ORF">ERS852470_02054</name>
</gene>
<dbReference type="RefSeq" id="WP_055276735.1">
    <property type="nucleotide sequence ID" value="NZ_CYZV01000021.1"/>
</dbReference>
<evidence type="ECO:0000256" key="3">
    <source>
        <dbReference type="ARBA" id="ARBA00022475"/>
    </source>
</evidence>
<comment type="function">
    <text evidence="12">The phosphoenolpyruvate-dependent sugar phosphotransferase system (sugar PTS), a major carbohydrate active transport system, catalyzes the phosphorylation of incoming sugar substrates concomitantly with their translocation across the cell membrane. This system is involved in sucrose transport.</text>
</comment>
<dbReference type="InterPro" id="IPR003352">
    <property type="entry name" value="PTS_EIIC"/>
</dbReference>
<feature type="transmembrane region" description="Helical" evidence="15">
    <location>
        <begin position="231"/>
        <end position="248"/>
    </location>
</feature>
<feature type="transmembrane region" description="Helical" evidence="15">
    <location>
        <begin position="447"/>
        <end position="469"/>
    </location>
</feature>
<dbReference type="InterPro" id="IPR001996">
    <property type="entry name" value="PTS_IIB_1"/>
</dbReference>
<keyword evidence="10 15" id="KW-0472">Membrane</keyword>
<dbReference type="Pfam" id="PF00367">
    <property type="entry name" value="PTS_EIIB"/>
    <property type="match status" value="1"/>
</dbReference>
<dbReference type="GO" id="GO:0016301">
    <property type="term" value="F:kinase activity"/>
    <property type="evidence" value="ECO:0007669"/>
    <property type="project" value="UniProtKB-KW"/>
</dbReference>
<dbReference type="Gene3D" id="3.30.1360.60">
    <property type="entry name" value="Glucose permease domain IIB"/>
    <property type="match status" value="1"/>
</dbReference>
<dbReference type="PROSITE" id="PS51103">
    <property type="entry name" value="PTS_EIIC_TYPE_1"/>
    <property type="match status" value="1"/>
</dbReference>
<dbReference type="InterPro" id="IPR013013">
    <property type="entry name" value="PTS_EIIC_1"/>
</dbReference>
<feature type="transmembrane region" description="Helical" evidence="15">
    <location>
        <begin position="268"/>
        <end position="286"/>
    </location>
</feature>
<feature type="transmembrane region" description="Helical" evidence="15">
    <location>
        <begin position="298"/>
        <end position="320"/>
    </location>
</feature>
<evidence type="ECO:0000256" key="15">
    <source>
        <dbReference type="SAM" id="Phobius"/>
    </source>
</evidence>
<keyword evidence="5" id="KW-0808">Transferase</keyword>
<dbReference type="OrthoDB" id="92465at2"/>
<dbReference type="GO" id="GO:0005886">
    <property type="term" value="C:plasma membrane"/>
    <property type="evidence" value="ECO:0007669"/>
    <property type="project" value="UniProtKB-SubCell"/>
</dbReference>
<evidence type="ECO:0000256" key="13">
    <source>
        <dbReference type="ARBA" id="ARBA00048931"/>
    </source>
</evidence>
<evidence type="ECO:0000256" key="1">
    <source>
        <dbReference type="ARBA" id="ARBA00004651"/>
    </source>
</evidence>
<dbReference type="GO" id="GO:0009401">
    <property type="term" value="P:phosphoenolpyruvate-dependent sugar phosphotransferase system"/>
    <property type="evidence" value="ECO:0007669"/>
    <property type="project" value="UniProtKB-KW"/>
</dbReference>
<keyword evidence="4" id="KW-0762">Sugar transport</keyword>
<evidence type="ECO:0000256" key="7">
    <source>
        <dbReference type="ARBA" id="ARBA00022692"/>
    </source>
</evidence>
<feature type="active site" description="Phosphocysteine intermediate; for EIIB activity" evidence="14">
    <location>
        <position position="28"/>
    </location>
</feature>
<keyword evidence="9 15" id="KW-1133">Transmembrane helix</keyword>
<evidence type="ECO:0000256" key="10">
    <source>
        <dbReference type="ARBA" id="ARBA00023136"/>
    </source>
</evidence>
<dbReference type="Proteomes" id="UP000095558">
    <property type="component" value="Unassembled WGS sequence"/>
</dbReference>
<evidence type="ECO:0000256" key="14">
    <source>
        <dbReference type="PROSITE-ProRule" id="PRU00421"/>
    </source>
</evidence>
<dbReference type="EC" id="2.7.1.211" evidence="11"/>
<dbReference type="PROSITE" id="PS01035">
    <property type="entry name" value="PTS_EIIB_TYPE_1_CYS"/>
    <property type="match status" value="1"/>
</dbReference>
<evidence type="ECO:0000313" key="19">
    <source>
        <dbReference type="Proteomes" id="UP000095558"/>
    </source>
</evidence>
<accession>A0A174E7W2</accession>
<dbReference type="PROSITE" id="PS51098">
    <property type="entry name" value="PTS_EIIB_TYPE_1"/>
    <property type="match status" value="1"/>
</dbReference>
<evidence type="ECO:0000256" key="2">
    <source>
        <dbReference type="ARBA" id="ARBA00022448"/>
    </source>
</evidence>
<evidence type="ECO:0000256" key="6">
    <source>
        <dbReference type="ARBA" id="ARBA00022683"/>
    </source>
</evidence>
<feature type="transmembrane region" description="Helical" evidence="15">
    <location>
        <begin position="347"/>
        <end position="370"/>
    </location>
</feature>
<keyword evidence="7 15" id="KW-0812">Transmembrane</keyword>
<dbReference type="NCBIfam" id="TIGR01996">
    <property type="entry name" value="PTS-II-BC-sucr"/>
    <property type="match status" value="1"/>
</dbReference>
<dbReference type="NCBIfam" id="TIGR00826">
    <property type="entry name" value="EIIB_glc"/>
    <property type="match status" value="1"/>
</dbReference>
<dbReference type="GO" id="GO:0090589">
    <property type="term" value="F:protein-phosphocysteine-trehalose phosphotransferase system transporter activity"/>
    <property type="evidence" value="ECO:0007669"/>
    <property type="project" value="TreeGrafter"/>
</dbReference>
<evidence type="ECO:0000256" key="8">
    <source>
        <dbReference type="ARBA" id="ARBA00022777"/>
    </source>
</evidence>
<protein>
    <recommendedName>
        <fullName evidence="11">protein-N(pi)-phosphohistidine--sucrose phosphotransferase</fullName>
        <ecNumber evidence="11">2.7.1.211</ecNumber>
    </recommendedName>
</protein>